<evidence type="ECO:0000313" key="2">
    <source>
        <dbReference type="Proteomes" id="UP001054945"/>
    </source>
</evidence>
<dbReference type="Proteomes" id="UP001054945">
    <property type="component" value="Unassembled WGS sequence"/>
</dbReference>
<organism evidence="1 2">
    <name type="scientific">Caerostris extrusa</name>
    <name type="common">Bark spider</name>
    <name type="synonym">Caerostris bankana</name>
    <dbReference type="NCBI Taxonomy" id="172846"/>
    <lineage>
        <taxon>Eukaryota</taxon>
        <taxon>Metazoa</taxon>
        <taxon>Ecdysozoa</taxon>
        <taxon>Arthropoda</taxon>
        <taxon>Chelicerata</taxon>
        <taxon>Arachnida</taxon>
        <taxon>Araneae</taxon>
        <taxon>Araneomorphae</taxon>
        <taxon>Entelegynae</taxon>
        <taxon>Araneoidea</taxon>
        <taxon>Araneidae</taxon>
        <taxon>Caerostris</taxon>
    </lineage>
</organism>
<dbReference type="EMBL" id="BPLR01012313">
    <property type="protein sequence ID" value="GIY52975.1"/>
    <property type="molecule type" value="Genomic_DNA"/>
</dbReference>
<evidence type="ECO:0000313" key="1">
    <source>
        <dbReference type="EMBL" id="GIY52975.1"/>
    </source>
</evidence>
<sequence length="34" mass="3486">MDAITDIMTVLSVSDSTTLSCSADGVVDGRAKLI</sequence>
<comment type="caution">
    <text evidence="1">The sequence shown here is derived from an EMBL/GenBank/DDBJ whole genome shotgun (WGS) entry which is preliminary data.</text>
</comment>
<accession>A0AAV4U5F2</accession>
<gene>
    <name evidence="1" type="ORF">CEXT_457061</name>
</gene>
<name>A0AAV4U5F2_CAEEX</name>
<reference evidence="1 2" key="1">
    <citation type="submission" date="2021-06" db="EMBL/GenBank/DDBJ databases">
        <title>Caerostris extrusa draft genome.</title>
        <authorList>
            <person name="Kono N."/>
            <person name="Arakawa K."/>
        </authorList>
    </citation>
    <scope>NUCLEOTIDE SEQUENCE [LARGE SCALE GENOMIC DNA]</scope>
</reference>
<dbReference type="AlphaFoldDB" id="A0AAV4U5F2"/>
<protein>
    <submittedName>
        <fullName evidence="1">Uncharacterized protein</fullName>
    </submittedName>
</protein>
<feature type="non-terminal residue" evidence="1">
    <location>
        <position position="34"/>
    </location>
</feature>
<keyword evidence="2" id="KW-1185">Reference proteome</keyword>
<proteinExistence type="predicted"/>